<dbReference type="EMBL" id="BQNB010011122">
    <property type="protein sequence ID" value="GJS86414.1"/>
    <property type="molecule type" value="Genomic_DNA"/>
</dbReference>
<keyword evidence="3" id="KW-1185">Reference proteome</keyword>
<comment type="caution">
    <text evidence="2">The sequence shown here is derived from an EMBL/GenBank/DDBJ whole genome shotgun (WGS) entry which is preliminary data.</text>
</comment>
<gene>
    <name evidence="2" type="ORF">Tco_0769050</name>
</gene>
<dbReference type="Proteomes" id="UP001151760">
    <property type="component" value="Unassembled WGS sequence"/>
</dbReference>
<evidence type="ECO:0000313" key="2">
    <source>
        <dbReference type="EMBL" id="GJS86414.1"/>
    </source>
</evidence>
<accession>A0ABQ4Z8C9</accession>
<evidence type="ECO:0000256" key="1">
    <source>
        <dbReference type="SAM" id="MobiDB-lite"/>
    </source>
</evidence>
<sequence length="148" mass="16589">MEAGTTSTTLSEVILNGNKVLKRTVGETKPEYEPTTAKEKQDRRNEMKARGTLLMALPNKDQLKFHSYKMQKTTACQVIDKFKSGLGYNAASSTAASPAAESFVNLSEMLKNQENNKSKSDKGYHAVPSPYYWDVNFPSNLDQTIWMK</sequence>
<protein>
    <submittedName>
        <fullName evidence="2">Uncharacterized protein</fullName>
    </submittedName>
</protein>
<reference evidence="2" key="2">
    <citation type="submission" date="2022-01" db="EMBL/GenBank/DDBJ databases">
        <authorList>
            <person name="Yamashiro T."/>
            <person name="Shiraishi A."/>
            <person name="Satake H."/>
            <person name="Nakayama K."/>
        </authorList>
    </citation>
    <scope>NUCLEOTIDE SEQUENCE</scope>
</reference>
<evidence type="ECO:0000313" key="3">
    <source>
        <dbReference type="Proteomes" id="UP001151760"/>
    </source>
</evidence>
<reference evidence="2" key="1">
    <citation type="journal article" date="2022" name="Int. J. Mol. Sci.">
        <title>Draft Genome of Tanacetum Coccineum: Genomic Comparison of Closely Related Tanacetum-Family Plants.</title>
        <authorList>
            <person name="Yamashiro T."/>
            <person name="Shiraishi A."/>
            <person name="Nakayama K."/>
            <person name="Satake H."/>
        </authorList>
    </citation>
    <scope>NUCLEOTIDE SEQUENCE</scope>
</reference>
<name>A0ABQ4Z8C9_9ASTR</name>
<proteinExistence type="predicted"/>
<organism evidence="2 3">
    <name type="scientific">Tanacetum coccineum</name>
    <dbReference type="NCBI Taxonomy" id="301880"/>
    <lineage>
        <taxon>Eukaryota</taxon>
        <taxon>Viridiplantae</taxon>
        <taxon>Streptophyta</taxon>
        <taxon>Embryophyta</taxon>
        <taxon>Tracheophyta</taxon>
        <taxon>Spermatophyta</taxon>
        <taxon>Magnoliopsida</taxon>
        <taxon>eudicotyledons</taxon>
        <taxon>Gunneridae</taxon>
        <taxon>Pentapetalae</taxon>
        <taxon>asterids</taxon>
        <taxon>campanulids</taxon>
        <taxon>Asterales</taxon>
        <taxon>Asteraceae</taxon>
        <taxon>Asteroideae</taxon>
        <taxon>Anthemideae</taxon>
        <taxon>Anthemidinae</taxon>
        <taxon>Tanacetum</taxon>
    </lineage>
</organism>
<feature type="region of interest" description="Disordered" evidence="1">
    <location>
        <begin position="24"/>
        <end position="48"/>
    </location>
</feature>